<dbReference type="GeneID" id="117669701"/>
<keyword evidence="2" id="KW-1185">Reference proteome</keyword>
<dbReference type="InterPro" id="IPR028040">
    <property type="entry name" value="TopoVIB-like"/>
</dbReference>
<dbReference type="PANTHER" id="PTHR14652">
    <property type="entry name" value="TYPE 2 DNA TOPOISOMERASE 6 SUBUNIT B-LIKE"/>
    <property type="match status" value="1"/>
</dbReference>
<dbReference type="Pfam" id="PF15091">
    <property type="entry name" value="DUF4554"/>
    <property type="match status" value="1"/>
</dbReference>
<gene>
    <name evidence="3" type="primary">TOP6BL</name>
</gene>
<accession>A0ABM3ZPU1</accession>
<dbReference type="Proteomes" id="UP001652622">
    <property type="component" value="Unplaced"/>
</dbReference>
<reference evidence="3" key="1">
    <citation type="submission" date="2025-08" db="UniProtKB">
        <authorList>
            <consortium name="RefSeq"/>
        </authorList>
    </citation>
    <scope>IDENTIFICATION</scope>
    <source>
        <tissue evidence="3">Blood</tissue>
    </source>
</reference>
<evidence type="ECO:0000313" key="2">
    <source>
        <dbReference type="Proteomes" id="UP001652622"/>
    </source>
</evidence>
<sequence length="641" mass="71841">MKKRGLAVTIPDYESAEKKDLRPVLEFTTITSYPQSFNCDLGTWQLILEFLIIQLQGEKGEQSERSSVLEGTMVVSLDIQDSPQRVDLSHCAAIIAAKGDLCHKLPSDLTFKEIESLLPFCQSGVLPGSGCPHESLPTMPFQLSFQLYEKTEVLKEDSVALKQFIHRISLVHTTIKFHYCVKVNGKISAETYSPEGKVSTCLPDGTTLLSDGRHFIRSEFRAVIPSCDKIHLVTGERVNLFIPDELVERGFTGALSLIPATSLCPCQKSFPNQPAKIIAVSIFLYDPAGLPTLFSAEEVSYSFFEDPSRLASWGKYAYQATLNSAAYCKTDTVRPEIQFNLHTSHQQDSETQEQTLLLFLFLGYTDPFQDKPIFTFWNRQVVLSRLSAILFCSEQAVKRATQELVNDVLHQHYRLFQEQQKLACSLPIMASAISRIVSSSTDGDFRRKCLHSLQVADTQEFQETIRETFNKVILKQWKPNNACEIKKPLSRKCKTRPLTAKTPSSSDHQKTLCSCVSCPGLEQGEGTSKREGFWFDSSEFDEISTRKKRKPANRRIPTEEDSDDLNTSGEAKNKEPKGSLPTKPEATSTSSFSSSSKSGRDIFPHKSQGNDGITGAARSKNLCQEEDLWAQEVFNMAKWTS</sequence>
<dbReference type="PANTHER" id="PTHR14652:SF2">
    <property type="entry name" value="TYPE 2 DNA TOPOISOMERASE 6 SUBUNIT B-LIKE"/>
    <property type="match status" value="1"/>
</dbReference>
<protein>
    <submittedName>
        <fullName evidence="3">Type 2 DNA topoisomerase 6 subunit B-like</fullName>
    </submittedName>
</protein>
<feature type="compositionally biased region" description="Low complexity" evidence="1">
    <location>
        <begin position="587"/>
        <end position="597"/>
    </location>
</feature>
<evidence type="ECO:0000256" key="1">
    <source>
        <dbReference type="SAM" id="MobiDB-lite"/>
    </source>
</evidence>
<organism evidence="2 3">
    <name type="scientific">Pantherophis guttatus</name>
    <name type="common">Corn snake</name>
    <name type="synonym">Elaphe guttata</name>
    <dbReference type="NCBI Taxonomy" id="94885"/>
    <lineage>
        <taxon>Eukaryota</taxon>
        <taxon>Metazoa</taxon>
        <taxon>Chordata</taxon>
        <taxon>Craniata</taxon>
        <taxon>Vertebrata</taxon>
        <taxon>Euteleostomi</taxon>
        <taxon>Lepidosauria</taxon>
        <taxon>Squamata</taxon>
        <taxon>Bifurcata</taxon>
        <taxon>Unidentata</taxon>
        <taxon>Episquamata</taxon>
        <taxon>Toxicofera</taxon>
        <taxon>Serpentes</taxon>
        <taxon>Colubroidea</taxon>
        <taxon>Colubridae</taxon>
        <taxon>Colubrinae</taxon>
        <taxon>Pantherophis</taxon>
    </lineage>
</organism>
<evidence type="ECO:0000313" key="3">
    <source>
        <dbReference type="RefSeq" id="XP_060550375.1"/>
    </source>
</evidence>
<dbReference type="RefSeq" id="XP_060550375.1">
    <property type="nucleotide sequence ID" value="XM_060694392.1"/>
</dbReference>
<name>A0ABM3ZPU1_PANGU</name>
<proteinExistence type="predicted"/>
<feature type="region of interest" description="Disordered" evidence="1">
    <location>
        <begin position="544"/>
        <end position="618"/>
    </location>
</feature>